<organism evidence="1 2">
    <name type="scientific">Boeremia exigua</name>
    <dbReference type="NCBI Taxonomy" id="749465"/>
    <lineage>
        <taxon>Eukaryota</taxon>
        <taxon>Fungi</taxon>
        <taxon>Dikarya</taxon>
        <taxon>Ascomycota</taxon>
        <taxon>Pezizomycotina</taxon>
        <taxon>Dothideomycetes</taxon>
        <taxon>Pleosporomycetidae</taxon>
        <taxon>Pleosporales</taxon>
        <taxon>Pleosporineae</taxon>
        <taxon>Didymellaceae</taxon>
        <taxon>Boeremia</taxon>
    </lineage>
</organism>
<comment type="caution">
    <text evidence="1">The sequence shown here is derived from an EMBL/GenBank/DDBJ whole genome shotgun (WGS) entry which is preliminary data.</text>
</comment>
<name>A0ACC2HXQ5_9PLEO</name>
<dbReference type="EMBL" id="JAPHNI010000856">
    <property type="protein sequence ID" value="KAJ8107800.1"/>
    <property type="molecule type" value="Genomic_DNA"/>
</dbReference>
<accession>A0ACC2HXQ5</accession>
<sequence length="152" mass="17031">MSIPSGIRITDDCINAVHLLRSGKRAAKLRFVIFKVSDDQQSVVVDETSSESDYEIFRQKLCSTDNDICGFLPPPRFAVYDVEYDLGLDGKRSKPVFISWVPANTPLKLCMVYASCKEQLRRSLDIGIFIHADSQDEIEWEAVLKQASGGKA</sequence>
<keyword evidence="2" id="KW-1185">Reference proteome</keyword>
<proteinExistence type="predicted"/>
<gene>
    <name evidence="1" type="ORF">OPT61_g8612</name>
</gene>
<evidence type="ECO:0000313" key="2">
    <source>
        <dbReference type="Proteomes" id="UP001153331"/>
    </source>
</evidence>
<evidence type="ECO:0000313" key="1">
    <source>
        <dbReference type="EMBL" id="KAJ8107800.1"/>
    </source>
</evidence>
<reference evidence="1" key="1">
    <citation type="submission" date="2022-11" db="EMBL/GenBank/DDBJ databases">
        <title>Genome Sequence of Boeremia exigua.</title>
        <authorList>
            <person name="Buettner E."/>
        </authorList>
    </citation>
    <scope>NUCLEOTIDE SEQUENCE</scope>
    <source>
        <strain evidence="1">CU02</strain>
    </source>
</reference>
<dbReference type="Proteomes" id="UP001153331">
    <property type="component" value="Unassembled WGS sequence"/>
</dbReference>
<protein>
    <submittedName>
        <fullName evidence="1">Uncharacterized protein</fullName>
    </submittedName>
</protein>